<dbReference type="PANTHER" id="PTHR15822">
    <property type="entry name" value="TRAF AND TNF RECEPTOR-ASSOCIATED PROTEIN"/>
    <property type="match status" value="1"/>
</dbReference>
<protein>
    <submittedName>
        <fullName evidence="11">Uncharacterized conserved protein YafD, endonuclease/exonuclease/phosphatase (EEP) superfamily</fullName>
    </submittedName>
</protein>
<dbReference type="Proteomes" id="UP000198901">
    <property type="component" value="Unassembled WGS sequence"/>
</dbReference>
<keyword evidence="11" id="KW-0255">Endonuclease</keyword>
<dbReference type="InterPro" id="IPR036691">
    <property type="entry name" value="Endo/exonu/phosph_ase_sf"/>
</dbReference>
<name>A0A1G9WD30_9BACT</name>
<keyword evidence="8" id="KW-0234">DNA repair</keyword>
<comment type="cofactor">
    <cofactor evidence="1">
        <name>Mn(2+)</name>
        <dbReference type="ChEBI" id="CHEBI:29035"/>
    </cofactor>
</comment>
<gene>
    <name evidence="11" type="ORF">SAMN04488090_4330</name>
</gene>
<keyword evidence="5" id="KW-0227">DNA damage</keyword>
<accession>A0A1G9WD30</accession>
<evidence type="ECO:0000313" key="11">
    <source>
        <dbReference type="EMBL" id="SDM82121.1"/>
    </source>
</evidence>
<dbReference type="OrthoDB" id="635146at2"/>
<sequence>MRSSPSRSRFFYRFLQGLTWFTGLYLLIGYVLGYTLWWKHWAVGFWLLAMPCAMGFMAVLTVIWFLADVRKAWMPFLLVLAGWPFWQRTIGFHSSSGETVTGKTLDIITFNVSSFRVDNFSETRSITQTRTISRWLQAQQADVLCMQEYYNWRAPDLDPLFQSSDWLNRAGYSYAAIADSSGRKPPFRTYYNGVAIFSRHPIVQTRFTSFASGNGVNGLVVADILKGADTLRVISLHLMSMGVRVGRVMKATDSRSAKSETRNILHKLKEGFISHNLEMDPVIKAIRNSPYPVILCGDFNEVPTGLSYGRARRHLKNSFEEAGTGFGFTLNRSPWFIRIDNQFHSNHFTVVKHEVVRSVSASDHFPVRVRYRY</sequence>
<evidence type="ECO:0000256" key="1">
    <source>
        <dbReference type="ARBA" id="ARBA00001936"/>
    </source>
</evidence>
<dbReference type="GO" id="GO:0046872">
    <property type="term" value="F:metal ion binding"/>
    <property type="evidence" value="ECO:0007669"/>
    <property type="project" value="UniProtKB-KW"/>
</dbReference>
<organism evidence="11 12">
    <name type="scientific">Siphonobacter aquaeclarae</name>
    <dbReference type="NCBI Taxonomy" id="563176"/>
    <lineage>
        <taxon>Bacteria</taxon>
        <taxon>Pseudomonadati</taxon>
        <taxon>Bacteroidota</taxon>
        <taxon>Cytophagia</taxon>
        <taxon>Cytophagales</taxon>
        <taxon>Cytophagaceae</taxon>
        <taxon>Siphonobacter</taxon>
    </lineage>
</organism>
<comment type="cofactor">
    <cofactor evidence="2">
        <name>Mg(2+)</name>
        <dbReference type="ChEBI" id="CHEBI:18420"/>
    </cofactor>
</comment>
<evidence type="ECO:0000256" key="4">
    <source>
        <dbReference type="ARBA" id="ARBA00022723"/>
    </source>
</evidence>
<dbReference type="SUPFAM" id="SSF56219">
    <property type="entry name" value="DNase I-like"/>
    <property type="match status" value="1"/>
</dbReference>
<dbReference type="AlphaFoldDB" id="A0A1G9WD30"/>
<feature type="transmembrane region" description="Helical" evidence="9">
    <location>
        <begin position="43"/>
        <end position="67"/>
    </location>
</feature>
<dbReference type="EMBL" id="FNGS01000009">
    <property type="protein sequence ID" value="SDM82121.1"/>
    <property type="molecule type" value="Genomic_DNA"/>
</dbReference>
<dbReference type="CDD" id="cd09084">
    <property type="entry name" value="EEP-2"/>
    <property type="match status" value="1"/>
</dbReference>
<dbReference type="Gene3D" id="3.60.10.10">
    <property type="entry name" value="Endonuclease/exonuclease/phosphatase"/>
    <property type="match status" value="1"/>
</dbReference>
<feature type="domain" description="Endonuclease/exonuclease/phosphatase" evidence="10">
    <location>
        <begin position="108"/>
        <end position="364"/>
    </location>
</feature>
<keyword evidence="6" id="KW-0378">Hydrolase</keyword>
<proteinExistence type="predicted"/>
<dbReference type="STRING" id="563176.SAMN04488090_4330"/>
<evidence type="ECO:0000256" key="9">
    <source>
        <dbReference type="SAM" id="Phobius"/>
    </source>
</evidence>
<dbReference type="PANTHER" id="PTHR15822:SF4">
    <property type="entry name" value="TYROSYL-DNA PHOSPHODIESTERASE 2"/>
    <property type="match status" value="1"/>
</dbReference>
<keyword evidence="12" id="KW-1185">Reference proteome</keyword>
<keyword evidence="11" id="KW-0269">Exonuclease</keyword>
<dbReference type="GO" id="GO:0006281">
    <property type="term" value="P:DNA repair"/>
    <property type="evidence" value="ECO:0007669"/>
    <property type="project" value="UniProtKB-KW"/>
</dbReference>
<evidence type="ECO:0000256" key="5">
    <source>
        <dbReference type="ARBA" id="ARBA00022763"/>
    </source>
</evidence>
<dbReference type="InterPro" id="IPR051547">
    <property type="entry name" value="TDP2-like"/>
</dbReference>
<evidence type="ECO:0000256" key="2">
    <source>
        <dbReference type="ARBA" id="ARBA00001946"/>
    </source>
</evidence>
<keyword evidence="9" id="KW-1133">Transmembrane helix</keyword>
<keyword evidence="9" id="KW-0472">Membrane</keyword>
<keyword evidence="3" id="KW-0540">Nuclease</keyword>
<evidence type="ECO:0000313" key="12">
    <source>
        <dbReference type="Proteomes" id="UP000198901"/>
    </source>
</evidence>
<evidence type="ECO:0000256" key="6">
    <source>
        <dbReference type="ARBA" id="ARBA00022801"/>
    </source>
</evidence>
<dbReference type="GO" id="GO:0004519">
    <property type="term" value="F:endonuclease activity"/>
    <property type="evidence" value="ECO:0007669"/>
    <property type="project" value="UniProtKB-KW"/>
</dbReference>
<evidence type="ECO:0000256" key="7">
    <source>
        <dbReference type="ARBA" id="ARBA00022842"/>
    </source>
</evidence>
<evidence type="ECO:0000256" key="8">
    <source>
        <dbReference type="ARBA" id="ARBA00023204"/>
    </source>
</evidence>
<evidence type="ECO:0000256" key="3">
    <source>
        <dbReference type="ARBA" id="ARBA00022722"/>
    </source>
</evidence>
<dbReference type="InterPro" id="IPR005135">
    <property type="entry name" value="Endo/exonuclease/phosphatase"/>
</dbReference>
<keyword evidence="4" id="KW-0479">Metal-binding</keyword>
<keyword evidence="7" id="KW-0460">Magnesium</keyword>
<dbReference type="Pfam" id="PF03372">
    <property type="entry name" value="Exo_endo_phos"/>
    <property type="match status" value="1"/>
</dbReference>
<reference evidence="11 12" key="1">
    <citation type="submission" date="2016-10" db="EMBL/GenBank/DDBJ databases">
        <authorList>
            <person name="de Groot N.N."/>
        </authorList>
    </citation>
    <scope>NUCLEOTIDE SEQUENCE [LARGE SCALE GENOMIC DNA]</scope>
    <source>
        <strain evidence="11 12">DSM 21668</strain>
    </source>
</reference>
<dbReference type="RefSeq" id="WP_093207788.1">
    <property type="nucleotide sequence ID" value="NZ_FNGS01000009.1"/>
</dbReference>
<keyword evidence="9" id="KW-0812">Transmembrane</keyword>
<evidence type="ECO:0000259" key="10">
    <source>
        <dbReference type="Pfam" id="PF03372"/>
    </source>
</evidence>
<feature type="transmembrane region" description="Helical" evidence="9">
    <location>
        <begin position="12"/>
        <end position="37"/>
    </location>
</feature>
<dbReference type="GO" id="GO:0004527">
    <property type="term" value="F:exonuclease activity"/>
    <property type="evidence" value="ECO:0007669"/>
    <property type="project" value="UniProtKB-KW"/>
</dbReference>